<dbReference type="Proteomes" id="UP000814140">
    <property type="component" value="Unassembled WGS sequence"/>
</dbReference>
<dbReference type="EMBL" id="MU277196">
    <property type="protein sequence ID" value="KAI0065276.1"/>
    <property type="molecule type" value="Genomic_DNA"/>
</dbReference>
<gene>
    <name evidence="1" type="ORF">BV25DRAFT_1913882</name>
</gene>
<reference evidence="1" key="2">
    <citation type="journal article" date="2022" name="New Phytol.">
        <title>Evolutionary transition to the ectomycorrhizal habit in the genomes of a hyperdiverse lineage of mushroom-forming fungi.</title>
        <authorList>
            <person name="Looney B."/>
            <person name="Miyauchi S."/>
            <person name="Morin E."/>
            <person name="Drula E."/>
            <person name="Courty P.E."/>
            <person name="Kohler A."/>
            <person name="Kuo A."/>
            <person name="LaButti K."/>
            <person name="Pangilinan J."/>
            <person name="Lipzen A."/>
            <person name="Riley R."/>
            <person name="Andreopoulos W."/>
            <person name="He G."/>
            <person name="Johnson J."/>
            <person name="Nolan M."/>
            <person name="Tritt A."/>
            <person name="Barry K.W."/>
            <person name="Grigoriev I.V."/>
            <person name="Nagy L.G."/>
            <person name="Hibbett D."/>
            <person name="Henrissat B."/>
            <person name="Matheny P.B."/>
            <person name="Labbe J."/>
            <person name="Martin F.M."/>
        </authorList>
    </citation>
    <scope>NUCLEOTIDE SEQUENCE</scope>
    <source>
        <strain evidence="1">HHB10654</strain>
    </source>
</reference>
<sequence>MSVRINGMDPEIMIAALYTDPSRSYLPLFAFIAFPELGSEHSPPPFTSTRRESVLFAFHRRAVISRKRYMGAALSRKDSYEGQDVSAGPAEIIGLVTESYLSGVQYSAFDNAFITAIVVASFISALSVLMIFLIQTLRPTTHLGDHTHILALFGSLLLSNLWQAVGTILNTQWVIDGGVTYGSVCRVQGGIKQTGNVGAAFWSFMLSLHAFRLLFLRHKFTQRGKWLTLGLGWAAILLIVLIGPFAIQNKDHGPYFGPSGFWCWITDEYPAAQTFLEYFFEWVSAFLSSLLYSVVLLRVRGNLVRGTTGKWALRWVQRGESWQLSIGRDYLDSSMIHVATIIVWYPVAYTVLITPITAARFAGYAGLHVPQGFTFTADLIFGLGGFANLILLLATRRFFPDLNTLPDLSTPRARLDKDSLAAVGITPFVLPLPDIEKEASGAALQPATDSEKAVDDVDRGAVSGQRRNSVNSMQSVESFESTAPLTARK</sequence>
<evidence type="ECO:0000313" key="1">
    <source>
        <dbReference type="EMBL" id="KAI0065276.1"/>
    </source>
</evidence>
<comment type="caution">
    <text evidence="1">The sequence shown here is derived from an EMBL/GenBank/DDBJ whole genome shotgun (WGS) entry which is preliminary data.</text>
</comment>
<name>A0ACB8TAS9_9AGAM</name>
<evidence type="ECO:0000313" key="2">
    <source>
        <dbReference type="Proteomes" id="UP000814140"/>
    </source>
</evidence>
<accession>A0ACB8TAS9</accession>
<organism evidence="1 2">
    <name type="scientific">Artomyces pyxidatus</name>
    <dbReference type="NCBI Taxonomy" id="48021"/>
    <lineage>
        <taxon>Eukaryota</taxon>
        <taxon>Fungi</taxon>
        <taxon>Dikarya</taxon>
        <taxon>Basidiomycota</taxon>
        <taxon>Agaricomycotina</taxon>
        <taxon>Agaricomycetes</taxon>
        <taxon>Russulales</taxon>
        <taxon>Auriscalpiaceae</taxon>
        <taxon>Artomyces</taxon>
    </lineage>
</organism>
<proteinExistence type="predicted"/>
<reference evidence="1" key="1">
    <citation type="submission" date="2021-03" db="EMBL/GenBank/DDBJ databases">
        <authorList>
            <consortium name="DOE Joint Genome Institute"/>
            <person name="Ahrendt S."/>
            <person name="Looney B.P."/>
            <person name="Miyauchi S."/>
            <person name="Morin E."/>
            <person name="Drula E."/>
            <person name="Courty P.E."/>
            <person name="Chicoki N."/>
            <person name="Fauchery L."/>
            <person name="Kohler A."/>
            <person name="Kuo A."/>
            <person name="Labutti K."/>
            <person name="Pangilinan J."/>
            <person name="Lipzen A."/>
            <person name="Riley R."/>
            <person name="Andreopoulos W."/>
            <person name="He G."/>
            <person name="Johnson J."/>
            <person name="Barry K.W."/>
            <person name="Grigoriev I.V."/>
            <person name="Nagy L."/>
            <person name="Hibbett D."/>
            <person name="Henrissat B."/>
            <person name="Matheny P.B."/>
            <person name="Labbe J."/>
            <person name="Martin F."/>
        </authorList>
    </citation>
    <scope>NUCLEOTIDE SEQUENCE</scope>
    <source>
        <strain evidence="1">HHB10654</strain>
    </source>
</reference>
<protein>
    <submittedName>
        <fullName evidence="1">Uncharacterized protein</fullName>
    </submittedName>
</protein>
<keyword evidence="2" id="KW-1185">Reference proteome</keyword>